<dbReference type="InterPro" id="IPR052628">
    <property type="entry name" value="CFAP70"/>
</dbReference>
<keyword evidence="2" id="KW-0802">TPR repeat</keyword>
<dbReference type="GeneID" id="115878720"/>
<feature type="compositionally biased region" description="Basic residues" evidence="3">
    <location>
        <begin position="186"/>
        <end position="195"/>
    </location>
</feature>
<dbReference type="OrthoDB" id="10262375at2759"/>
<dbReference type="Proteomes" id="UP000504635">
    <property type="component" value="Unplaced"/>
</dbReference>
<feature type="compositionally biased region" description="Basic and acidic residues" evidence="3">
    <location>
        <begin position="147"/>
        <end position="175"/>
    </location>
</feature>
<feature type="compositionally biased region" description="Basic and acidic residues" evidence="3">
    <location>
        <begin position="511"/>
        <end position="543"/>
    </location>
</feature>
<sequence>MSSPRSDKSNETLPTTAEEPRPANLEDIKTILITIESYKNLTPIYPVSDIKSSLKYLNEDLGETNLVPVTDDENVTVMQSFELRIDVNSPKDVDLLASNPIFLTATQFSGTFDSSLYEQLKPVETIVSDGDVESLFSAYEEVPEQKEESAVKKAVAKKDKPQKANKKTSEKDKTSRSKSITSKASKNSKKSKKSKGSTSSAATTKSTEAPIKSEVYGMCTLDLIPLFYGKTTFTEALLLHPVKRTSHLTSTFKNYPKVTVTVSVKDESKLVEPANILNFTAESIFYPPSLIATDMDCKISVMLPLEHQGQAPVVFQNPKICMKPPSKESYKRWPCMHEIGYNANTTKYFVDEGFDNIKNKEKLNLNQAFEDSNTRIEYNYIKRNVLFRSGLCEFMNHLYSYKKIVLELFVTTKTRARHDYISEDIENMDSTSRGKSKTNPYLHLMAILDLSSLMYPGVTKTRIASPLLTFSFEEAAKLGLDNSFFAPKSKVDVALKKGGKLKQEINKGKKVVEKKEQASKKDKASTVKEEKNLASKLPAKPEEPLPPEPSVPVYDEEGRQCFIVVELEFLKPISPKRDLEDMEVCLDDFQTEDVSVSKTILSKKVAQDFYRQTINDIIFDLNKHYAEYSEKKMSIPQKDYGDFINYLRLNGSYNTYTSSIINAATLLVTNKYKCLEEDLNNNRAYQNLISEVFNDLVSEMHGVLNSLVCYGMKPCLKKSDKSEDSYFLAKEAAELKYLEIADRYFLERIVNDSEDKADYWFDYAIFNTEINQPDKAFECVNTGLQKKPTHKYSLLLLGILLCDKDRTQEAETCFLNVMVKAPKWIEGWCVLYLYYEKVSRQDGMDMAMDMVKKYSEHPHEIDYITEFEDLAWSSKNVPEGMFFRTAVLLLKMRLFSWVELALAQEVTVPKYYGYVNYLLAVGYYYQKNFEHALEHINEAKEFQGNDFAIQSLSGHILFAQNNLSEAQDEYLHVINSFDRPDDIHLVYVNCSKVLELTDDDQQARKFILTACKYHQTPYVWLTAGKLYFKENDMLSAEECLTESNMKDNKNAEVWGYLTLVNLKLNRLEEAEQCYQQAVKNNLKDEELECAIKEEFRKLSALD</sequence>
<keyword evidence="4" id="KW-1185">Reference proteome</keyword>
<dbReference type="PANTHER" id="PTHR44314">
    <property type="entry name" value="CILIA- AND FLAGELLA-ASSOCIATED PROTEIN 70"/>
    <property type="match status" value="1"/>
</dbReference>
<dbReference type="GO" id="GO:0060271">
    <property type="term" value="P:cilium assembly"/>
    <property type="evidence" value="ECO:0007669"/>
    <property type="project" value="TreeGrafter"/>
</dbReference>
<dbReference type="Gene3D" id="1.25.40.10">
    <property type="entry name" value="Tetratricopeptide repeat domain"/>
    <property type="match status" value="2"/>
</dbReference>
<feature type="region of interest" description="Disordered" evidence="3">
    <location>
        <begin position="1"/>
        <end position="22"/>
    </location>
</feature>
<reference evidence="5" key="1">
    <citation type="submission" date="2025-08" db="UniProtKB">
        <authorList>
            <consortium name="RefSeq"/>
        </authorList>
    </citation>
    <scope>IDENTIFICATION</scope>
    <source>
        <tissue evidence="5">Gonads</tissue>
    </source>
</reference>
<evidence type="ECO:0000256" key="2">
    <source>
        <dbReference type="ARBA" id="ARBA00022803"/>
    </source>
</evidence>
<dbReference type="InterPro" id="IPR011990">
    <property type="entry name" value="TPR-like_helical_dom_sf"/>
</dbReference>
<dbReference type="RefSeq" id="XP_030751162.1">
    <property type="nucleotide sequence ID" value="XM_030895302.1"/>
</dbReference>
<feature type="region of interest" description="Disordered" evidence="3">
    <location>
        <begin position="511"/>
        <end position="548"/>
    </location>
</feature>
<evidence type="ECO:0000256" key="1">
    <source>
        <dbReference type="ARBA" id="ARBA00022737"/>
    </source>
</evidence>
<dbReference type="KEGG" id="soy:115878720"/>
<dbReference type="PANTHER" id="PTHR44314:SF1">
    <property type="entry name" value="CILIA- AND FLAGELLA-ASSOCIATED PROTEIN 70"/>
    <property type="match status" value="1"/>
</dbReference>
<dbReference type="GO" id="GO:0003341">
    <property type="term" value="P:cilium movement"/>
    <property type="evidence" value="ECO:0007669"/>
    <property type="project" value="TreeGrafter"/>
</dbReference>
<keyword evidence="1" id="KW-0677">Repeat</keyword>
<dbReference type="SUPFAM" id="SSF81901">
    <property type="entry name" value="HCP-like"/>
    <property type="match status" value="1"/>
</dbReference>
<dbReference type="GO" id="GO:0031514">
    <property type="term" value="C:motile cilium"/>
    <property type="evidence" value="ECO:0007669"/>
    <property type="project" value="TreeGrafter"/>
</dbReference>
<evidence type="ECO:0000313" key="5">
    <source>
        <dbReference type="RefSeq" id="XP_030751162.1"/>
    </source>
</evidence>
<protein>
    <submittedName>
        <fullName evidence="5">Cilia- and flagella-associated protein 70-like</fullName>
    </submittedName>
</protein>
<evidence type="ECO:0000256" key="3">
    <source>
        <dbReference type="SAM" id="MobiDB-lite"/>
    </source>
</evidence>
<feature type="compositionally biased region" description="Basic and acidic residues" evidence="3">
    <location>
        <begin position="1"/>
        <end position="10"/>
    </location>
</feature>
<accession>A0A6J2XIN7</accession>
<organism evidence="4 5">
    <name type="scientific">Sitophilus oryzae</name>
    <name type="common">Rice weevil</name>
    <name type="synonym">Curculio oryzae</name>
    <dbReference type="NCBI Taxonomy" id="7048"/>
    <lineage>
        <taxon>Eukaryota</taxon>
        <taxon>Metazoa</taxon>
        <taxon>Ecdysozoa</taxon>
        <taxon>Arthropoda</taxon>
        <taxon>Hexapoda</taxon>
        <taxon>Insecta</taxon>
        <taxon>Pterygota</taxon>
        <taxon>Neoptera</taxon>
        <taxon>Endopterygota</taxon>
        <taxon>Coleoptera</taxon>
        <taxon>Polyphaga</taxon>
        <taxon>Cucujiformia</taxon>
        <taxon>Curculionidae</taxon>
        <taxon>Dryophthorinae</taxon>
        <taxon>Sitophilus</taxon>
    </lineage>
</organism>
<dbReference type="SMART" id="SM00028">
    <property type="entry name" value="TPR"/>
    <property type="match status" value="5"/>
</dbReference>
<dbReference type="GO" id="GO:0070062">
    <property type="term" value="C:extracellular exosome"/>
    <property type="evidence" value="ECO:0007669"/>
    <property type="project" value="TreeGrafter"/>
</dbReference>
<feature type="region of interest" description="Disordered" evidence="3">
    <location>
        <begin position="147"/>
        <end position="207"/>
    </location>
</feature>
<dbReference type="InterPro" id="IPR019734">
    <property type="entry name" value="TPR_rpt"/>
</dbReference>
<gene>
    <name evidence="5" type="primary">LOC115878720</name>
</gene>
<dbReference type="AlphaFoldDB" id="A0A6J2XIN7"/>
<dbReference type="SUPFAM" id="SSF48452">
    <property type="entry name" value="TPR-like"/>
    <property type="match status" value="1"/>
</dbReference>
<feature type="compositionally biased region" description="Low complexity" evidence="3">
    <location>
        <begin position="196"/>
        <end position="207"/>
    </location>
</feature>
<name>A0A6J2XIN7_SITOR</name>
<proteinExistence type="predicted"/>
<dbReference type="InParanoid" id="A0A6J2XIN7"/>
<evidence type="ECO:0000313" key="4">
    <source>
        <dbReference type="Proteomes" id="UP000504635"/>
    </source>
</evidence>